<organism evidence="6 7">
    <name type="scientific">Phyllobacterium bourgognense</name>
    <dbReference type="NCBI Taxonomy" id="314236"/>
    <lineage>
        <taxon>Bacteria</taxon>
        <taxon>Pseudomonadati</taxon>
        <taxon>Pseudomonadota</taxon>
        <taxon>Alphaproteobacteria</taxon>
        <taxon>Hyphomicrobiales</taxon>
        <taxon>Phyllobacteriaceae</taxon>
        <taxon>Phyllobacterium</taxon>
    </lineage>
</organism>
<evidence type="ECO:0000259" key="3">
    <source>
        <dbReference type="Pfam" id="PF25917"/>
    </source>
</evidence>
<dbReference type="OrthoDB" id="9816569at2"/>
<proteinExistence type="inferred from homology"/>
<dbReference type="GO" id="GO:0022857">
    <property type="term" value="F:transmembrane transporter activity"/>
    <property type="evidence" value="ECO:0007669"/>
    <property type="project" value="InterPro"/>
</dbReference>
<sequence length="400" mass="42894">MAGISGLHTRQFERSFGARRRLGFACITLFGLTLAGCNQENTYVPPPPPKVDVALPVKQNVTPYLEVTGTTAAVNQTALVARVQGFIEEIEYNDGDAVKAGTVLFVIEPESYQLALNQANAAKASADASVKLSQAEYERQAALVAKTFATQQDLQKAEAQREADLAIQQQAASNVQQAQLNLSYTQVKAPFDGVATARLVSIGELVIASTTALATIVQLNPIYVNFNVSEKDVLRIRADMVKRGMTAQDLKKVRAEVGTQSETGFPHVGTLDYVAPTITASTGMLAVRAVLPNADRQLLPGYFVRVRVPLFEEPGMLLVPDRAIGSDQSGRYVLVAGKDDVVEQRKVEIGQLVGELRVVTTGIKPEDRIVVTGLLSAIPGQKIEPQLKDLSAVAANGAAQ</sequence>
<evidence type="ECO:0000259" key="4">
    <source>
        <dbReference type="Pfam" id="PF25944"/>
    </source>
</evidence>
<feature type="domain" description="Multidrug resistance protein MdtA-like barrel-sandwich hybrid" evidence="3">
    <location>
        <begin position="78"/>
        <end position="217"/>
    </location>
</feature>
<dbReference type="Gene3D" id="2.40.50.100">
    <property type="match status" value="1"/>
</dbReference>
<dbReference type="Gene3D" id="2.40.30.170">
    <property type="match status" value="1"/>
</dbReference>
<dbReference type="PANTHER" id="PTHR30158:SF24">
    <property type="entry name" value="HLYD FAMILY SECRETION PROTEIN"/>
    <property type="match status" value="1"/>
</dbReference>
<dbReference type="PANTHER" id="PTHR30158">
    <property type="entry name" value="ACRA/E-RELATED COMPONENT OF DRUG EFFLUX TRANSPORTER"/>
    <property type="match status" value="1"/>
</dbReference>
<dbReference type="InterPro" id="IPR006143">
    <property type="entry name" value="RND_pump_MFP"/>
</dbReference>
<dbReference type="InterPro" id="IPR058627">
    <property type="entry name" value="MdtA-like_C"/>
</dbReference>
<feature type="domain" description="Multidrug resistance protein MdtA-like beta-barrel" evidence="4">
    <location>
        <begin position="221"/>
        <end position="308"/>
    </location>
</feature>
<dbReference type="Pfam" id="PF25917">
    <property type="entry name" value="BSH_RND"/>
    <property type="match status" value="1"/>
</dbReference>
<dbReference type="Proteomes" id="UP000253324">
    <property type="component" value="Unassembled WGS sequence"/>
</dbReference>
<dbReference type="FunFam" id="2.40.420.20:FF:000001">
    <property type="entry name" value="Efflux RND transporter periplasmic adaptor subunit"/>
    <property type="match status" value="1"/>
</dbReference>
<reference evidence="6 7" key="1">
    <citation type="submission" date="2018-07" db="EMBL/GenBank/DDBJ databases">
        <title>Genomic Encyclopedia of Type Strains, Phase III (KMG-III): the genomes of soil and plant-associated and newly described type strains.</title>
        <authorList>
            <person name="Whitman W."/>
        </authorList>
    </citation>
    <scope>NUCLEOTIDE SEQUENCE [LARGE SCALE GENOMIC DNA]</scope>
    <source>
        <strain evidence="6 7">31-25a</strain>
    </source>
</reference>
<evidence type="ECO:0000313" key="7">
    <source>
        <dbReference type="Proteomes" id="UP000253324"/>
    </source>
</evidence>
<accession>A0A368YTM5</accession>
<dbReference type="NCBIfam" id="TIGR01730">
    <property type="entry name" value="RND_mfp"/>
    <property type="match status" value="1"/>
</dbReference>
<dbReference type="InterPro" id="IPR058625">
    <property type="entry name" value="MdtA-like_BSH"/>
</dbReference>
<protein>
    <submittedName>
        <fullName evidence="6">RND family efflux transporter MFP subunit</fullName>
    </submittedName>
</protein>
<evidence type="ECO:0000256" key="2">
    <source>
        <dbReference type="ARBA" id="ARBA00009477"/>
    </source>
</evidence>
<evidence type="ECO:0000256" key="1">
    <source>
        <dbReference type="ARBA" id="ARBA00004196"/>
    </source>
</evidence>
<comment type="similarity">
    <text evidence="2">Belongs to the membrane fusion protein (MFP) (TC 8.A.1) family.</text>
</comment>
<dbReference type="GO" id="GO:0030313">
    <property type="term" value="C:cell envelope"/>
    <property type="evidence" value="ECO:0007669"/>
    <property type="project" value="UniProtKB-SubCell"/>
</dbReference>
<dbReference type="Gene3D" id="1.10.287.470">
    <property type="entry name" value="Helix hairpin bin"/>
    <property type="match status" value="1"/>
</dbReference>
<dbReference type="Pfam" id="PF25944">
    <property type="entry name" value="Beta-barrel_RND"/>
    <property type="match status" value="1"/>
</dbReference>
<dbReference type="InterPro" id="IPR058626">
    <property type="entry name" value="MdtA-like_b-barrel"/>
</dbReference>
<gene>
    <name evidence="6" type="ORF">C7476_10716</name>
</gene>
<name>A0A368YTM5_9HYPH</name>
<dbReference type="Gene3D" id="2.40.420.20">
    <property type="match status" value="1"/>
</dbReference>
<evidence type="ECO:0000259" key="5">
    <source>
        <dbReference type="Pfam" id="PF25967"/>
    </source>
</evidence>
<dbReference type="Pfam" id="PF25967">
    <property type="entry name" value="RND-MFP_C"/>
    <property type="match status" value="1"/>
</dbReference>
<dbReference type="GO" id="GO:0046677">
    <property type="term" value="P:response to antibiotic"/>
    <property type="evidence" value="ECO:0007669"/>
    <property type="project" value="TreeGrafter"/>
</dbReference>
<dbReference type="SUPFAM" id="SSF111369">
    <property type="entry name" value="HlyD-like secretion proteins"/>
    <property type="match status" value="1"/>
</dbReference>
<dbReference type="RefSeq" id="WP_114430487.1">
    <property type="nucleotide sequence ID" value="NZ_QPJM01000007.1"/>
</dbReference>
<dbReference type="AlphaFoldDB" id="A0A368YTM5"/>
<comment type="subcellular location">
    <subcellularLocation>
        <location evidence="1">Cell envelope</location>
    </subcellularLocation>
</comment>
<dbReference type="EMBL" id="QPJM01000007">
    <property type="protein sequence ID" value="RCW82606.1"/>
    <property type="molecule type" value="Genomic_DNA"/>
</dbReference>
<keyword evidence="7" id="KW-1185">Reference proteome</keyword>
<comment type="caution">
    <text evidence="6">The sequence shown here is derived from an EMBL/GenBank/DDBJ whole genome shotgun (WGS) entry which is preliminary data.</text>
</comment>
<dbReference type="GO" id="GO:0005886">
    <property type="term" value="C:plasma membrane"/>
    <property type="evidence" value="ECO:0007669"/>
    <property type="project" value="TreeGrafter"/>
</dbReference>
<feature type="domain" description="Multidrug resistance protein MdtA-like C-terminal permuted SH3" evidence="5">
    <location>
        <begin position="317"/>
        <end position="374"/>
    </location>
</feature>
<evidence type="ECO:0000313" key="6">
    <source>
        <dbReference type="EMBL" id="RCW82606.1"/>
    </source>
</evidence>